<feature type="compositionally biased region" description="Polar residues" evidence="1">
    <location>
        <begin position="1"/>
        <end position="10"/>
    </location>
</feature>
<evidence type="ECO:0000313" key="3">
    <source>
        <dbReference type="Proteomes" id="UP000807342"/>
    </source>
</evidence>
<dbReference type="AlphaFoldDB" id="A0A9P5XJ68"/>
<organism evidence="2 3">
    <name type="scientific">Macrolepiota fuliginosa MF-IS2</name>
    <dbReference type="NCBI Taxonomy" id="1400762"/>
    <lineage>
        <taxon>Eukaryota</taxon>
        <taxon>Fungi</taxon>
        <taxon>Dikarya</taxon>
        <taxon>Basidiomycota</taxon>
        <taxon>Agaricomycotina</taxon>
        <taxon>Agaricomycetes</taxon>
        <taxon>Agaricomycetidae</taxon>
        <taxon>Agaricales</taxon>
        <taxon>Agaricineae</taxon>
        <taxon>Agaricaceae</taxon>
        <taxon>Macrolepiota</taxon>
    </lineage>
</organism>
<evidence type="ECO:0000313" key="2">
    <source>
        <dbReference type="EMBL" id="KAF9452447.1"/>
    </source>
</evidence>
<protein>
    <submittedName>
        <fullName evidence="2">Uncharacterized protein</fullName>
    </submittedName>
</protein>
<dbReference type="Proteomes" id="UP000807342">
    <property type="component" value="Unassembled WGS sequence"/>
</dbReference>
<feature type="non-terminal residue" evidence="2">
    <location>
        <position position="73"/>
    </location>
</feature>
<accession>A0A9P5XJ68</accession>
<gene>
    <name evidence="2" type="ORF">P691DRAFT_626520</name>
</gene>
<keyword evidence="3" id="KW-1185">Reference proteome</keyword>
<comment type="caution">
    <text evidence="2">The sequence shown here is derived from an EMBL/GenBank/DDBJ whole genome shotgun (WGS) entry which is preliminary data.</text>
</comment>
<feature type="region of interest" description="Disordered" evidence="1">
    <location>
        <begin position="1"/>
        <end position="24"/>
    </location>
</feature>
<evidence type="ECO:0000256" key="1">
    <source>
        <dbReference type="SAM" id="MobiDB-lite"/>
    </source>
</evidence>
<sequence>LSDSTVTSDGGFTDYLSDESEAELQRQAEARAALVAQNHMEEMEFKAARLRLAHVDLRPPRTWNPTNITNTGS</sequence>
<reference evidence="2" key="1">
    <citation type="submission" date="2020-11" db="EMBL/GenBank/DDBJ databases">
        <authorList>
            <consortium name="DOE Joint Genome Institute"/>
            <person name="Ahrendt S."/>
            <person name="Riley R."/>
            <person name="Andreopoulos W."/>
            <person name="Labutti K."/>
            <person name="Pangilinan J."/>
            <person name="Ruiz-Duenas F.J."/>
            <person name="Barrasa J.M."/>
            <person name="Sanchez-Garcia M."/>
            <person name="Camarero S."/>
            <person name="Miyauchi S."/>
            <person name="Serrano A."/>
            <person name="Linde D."/>
            <person name="Babiker R."/>
            <person name="Drula E."/>
            <person name="Ayuso-Fernandez I."/>
            <person name="Pacheco R."/>
            <person name="Padilla G."/>
            <person name="Ferreira P."/>
            <person name="Barriuso J."/>
            <person name="Kellner H."/>
            <person name="Castanera R."/>
            <person name="Alfaro M."/>
            <person name="Ramirez L."/>
            <person name="Pisabarro A.G."/>
            <person name="Kuo A."/>
            <person name="Tritt A."/>
            <person name="Lipzen A."/>
            <person name="He G."/>
            <person name="Yan M."/>
            <person name="Ng V."/>
            <person name="Cullen D."/>
            <person name="Martin F."/>
            <person name="Rosso M.-N."/>
            <person name="Henrissat B."/>
            <person name="Hibbett D."/>
            <person name="Martinez A.T."/>
            <person name="Grigoriev I.V."/>
        </authorList>
    </citation>
    <scope>NUCLEOTIDE SEQUENCE</scope>
    <source>
        <strain evidence="2">MF-IS2</strain>
    </source>
</reference>
<dbReference type="EMBL" id="MU151071">
    <property type="protein sequence ID" value="KAF9452447.1"/>
    <property type="molecule type" value="Genomic_DNA"/>
</dbReference>
<name>A0A9P5XJ68_9AGAR</name>
<feature type="non-terminal residue" evidence="2">
    <location>
        <position position="1"/>
    </location>
</feature>
<dbReference type="OrthoDB" id="3217643at2759"/>
<proteinExistence type="predicted"/>